<gene>
    <name evidence="3" type="ORF">MCOR_32177</name>
</gene>
<evidence type="ECO:0000313" key="3">
    <source>
        <dbReference type="EMBL" id="CAC5397761.1"/>
    </source>
</evidence>
<reference evidence="3 4" key="1">
    <citation type="submission" date="2020-06" db="EMBL/GenBank/DDBJ databases">
        <authorList>
            <person name="Li R."/>
            <person name="Bekaert M."/>
        </authorList>
    </citation>
    <scope>NUCLEOTIDE SEQUENCE [LARGE SCALE GENOMIC DNA]</scope>
    <source>
        <strain evidence="4">wild</strain>
    </source>
</reference>
<keyword evidence="1" id="KW-0812">Transmembrane</keyword>
<name>A0A6J8CPS0_MYTCO</name>
<protein>
    <recommendedName>
        <fullName evidence="2">EB domain-containing protein</fullName>
    </recommendedName>
</protein>
<dbReference type="AlphaFoldDB" id="A0A6J8CPS0"/>
<keyword evidence="1" id="KW-0472">Membrane</keyword>
<dbReference type="EMBL" id="CACVKT020005771">
    <property type="protein sequence ID" value="CAC5397761.1"/>
    <property type="molecule type" value="Genomic_DNA"/>
</dbReference>
<feature type="transmembrane region" description="Helical" evidence="1">
    <location>
        <begin position="7"/>
        <end position="27"/>
    </location>
</feature>
<dbReference type="Pfam" id="PF01683">
    <property type="entry name" value="EB"/>
    <property type="match status" value="1"/>
</dbReference>
<evidence type="ECO:0000259" key="2">
    <source>
        <dbReference type="Pfam" id="PF01683"/>
    </source>
</evidence>
<dbReference type="InterPro" id="IPR006149">
    <property type="entry name" value="EB_dom"/>
</dbReference>
<keyword evidence="1" id="KW-1133">Transmembrane helix</keyword>
<proteinExistence type="predicted"/>
<feature type="transmembrane region" description="Helical" evidence="1">
    <location>
        <begin position="215"/>
        <end position="234"/>
    </location>
</feature>
<sequence>MDLLARFVGIWMVFVIYIAVDVEGAIYGETCSVNSDCTESNAVNCDTTSGNCICEDTFFRKTTPAACASRVALNGVCELAQTSTEQCAIDNSECIDVSGTVRCICSTTHYETGGACELRIALDTDCTSSDQCVADTDCRDNGAGTDQCQCTIATHYKSGSSCIARIKPNIDCTAVGQCVTNAECDTADTGTCLCNAGYTATPTTTPTMCSGVVKFASLSYMYVVPILVSMMFFLR</sequence>
<evidence type="ECO:0000313" key="4">
    <source>
        <dbReference type="Proteomes" id="UP000507470"/>
    </source>
</evidence>
<accession>A0A6J8CPS0</accession>
<evidence type="ECO:0000256" key="1">
    <source>
        <dbReference type="SAM" id="Phobius"/>
    </source>
</evidence>
<feature type="domain" description="EB" evidence="2">
    <location>
        <begin position="155"/>
        <end position="201"/>
    </location>
</feature>
<keyword evidence="4" id="KW-1185">Reference proteome</keyword>
<dbReference type="OrthoDB" id="6146495at2759"/>
<organism evidence="3 4">
    <name type="scientific">Mytilus coruscus</name>
    <name type="common">Sea mussel</name>
    <dbReference type="NCBI Taxonomy" id="42192"/>
    <lineage>
        <taxon>Eukaryota</taxon>
        <taxon>Metazoa</taxon>
        <taxon>Spiralia</taxon>
        <taxon>Lophotrochozoa</taxon>
        <taxon>Mollusca</taxon>
        <taxon>Bivalvia</taxon>
        <taxon>Autobranchia</taxon>
        <taxon>Pteriomorphia</taxon>
        <taxon>Mytilida</taxon>
        <taxon>Mytiloidea</taxon>
        <taxon>Mytilidae</taxon>
        <taxon>Mytilinae</taxon>
        <taxon>Mytilus</taxon>
    </lineage>
</organism>
<dbReference type="Proteomes" id="UP000507470">
    <property type="component" value="Unassembled WGS sequence"/>
</dbReference>